<gene>
    <name evidence="11" type="primary">LOC127143362</name>
</gene>
<dbReference type="InterPro" id="IPR041267">
    <property type="entry name" value="NLRP_HD2"/>
</dbReference>
<dbReference type="SMART" id="SM00589">
    <property type="entry name" value="PRY"/>
    <property type="match status" value="1"/>
</dbReference>
<keyword evidence="6" id="KW-0067">ATP-binding</keyword>
<dbReference type="GO" id="GO:0005737">
    <property type="term" value="C:cytoplasm"/>
    <property type="evidence" value="ECO:0007669"/>
    <property type="project" value="UniProtKB-SubCell"/>
</dbReference>
<dbReference type="SMART" id="SM00449">
    <property type="entry name" value="SPRY"/>
    <property type="match status" value="1"/>
</dbReference>
<feature type="domain" description="B30.2/SPRY" evidence="8">
    <location>
        <begin position="1008"/>
        <end position="1203"/>
    </location>
</feature>
<dbReference type="SMART" id="SM00368">
    <property type="entry name" value="LRR_RI"/>
    <property type="match status" value="5"/>
</dbReference>
<dbReference type="KEGG" id="lcf:127143362"/>
<evidence type="ECO:0000259" key="9">
    <source>
        <dbReference type="PROSITE" id="PS50837"/>
    </source>
</evidence>
<dbReference type="SUPFAM" id="SSF49899">
    <property type="entry name" value="Concanavalin A-like lectins/glucanases"/>
    <property type="match status" value="1"/>
</dbReference>
<dbReference type="InterPro" id="IPR001611">
    <property type="entry name" value="Leu-rich_rpt"/>
</dbReference>
<dbReference type="AlphaFoldDB" id="A0AAJ8DUT6"/>
<dbReference type="GeneID" id="127143362"/>
<dbReference type="CDD" id="cd16040">
    <property type="entry name" value="SPRY_PRY_SNTX"/>
    <property type="match status" value="1"/>
</dbReference>
<dbReference type="InterPro" id="IPR032675">
    <property type="entry name" value="LRR_dom_sf"/>
</dbReference>
<dbReference type="InterPro" id="IPR007111">
    <property type="entry name" value="NACHT_NTPase"/>
</dbReference>
<protein>
    <submittedName>
        <fullName evidence="11">NACHT, LRR and PYD domains-containing protein 3</fullName>
    </submittedName>
</protein>
<evidence type="ECO:0000313" key="11">
    <source>
        <dbReference type="RefSeq" id="XP_050932306.1"/>
    </source>
</evidence>
<dbReference type="Pfam" id="PF14484">
    <property type="entry name" value="FISNA"/>
    <property type="match status" value="1"/>
</dbReference>
<dbReference type="InterPro" id="IPR013320">
    <property type="entry name" value="ConA-like_dom_sf"/>
</dbReference>
<evidence type="ECO:0000256" key="4">
    <source>
        <dbReference type="ARBA" id="ARBA00022737"/>
    </source>
</evidence>
<evidence type="ECO:0000256" key="6">
    <source>
        <dbReference type="ARBA" id="ARBA00022840"/>
    </source>
</evidence>
<dbReference type="PROSITE" id="PS50837">
    <property type="entry name" value="NACHT"/>
    <property type="match status" value="1"/>
</dbReference>
<keyword evidence="2" id="KW-0963">Cytoplasm</keyword>
<name>A0AAJ8DUT6_LATCA</name>
<feature type="compositionally biased region" description="Low complexity" evidence="7">
    <location>
        <begin position="66"/>
        <end position="75"/>
    </location>
</feature>
<feature type="region of interest" description="Disordered" evidence="7">
    <location>
        <begin position="13"/>
        <end position="156"/>
    </location>
</feature>
<dbReference type="PRINTS" id="PR01407">
    <property type="entry name" value="BUTYPHLNCDUF"/>
</dbReference>
<dbReference type="Pfam" id="PF05729">
    <property type="entry name" value="NACHT"/>
    <property type="match status" value="1"/>
</dbReference>
<dbReference type="InterPro" id="IPR051261">
    <property type="entry name" value="NLR"/>
</dbReference>
<keyword evidence="4" id="KW-0677">Repeat</keyword>
<dbReference type="PROSITE" id="PS50188">
    <property type="entry name" value="B302_SPRY"/>
    <property type="match status" value="1"/>
</dbReference>
<dbReference type="PROSITE" id="PS51450">
    <property type="entry name" value="LRR"/>
    <property type="match status" value="2"/>
</dbReference>
<dbReference type="GO" id="GO:0005524">
    <property type="term" value="F:ATP binding"/>
    <property type="evidence" value="ECO:0007669"/>
    <property type="project" value="UniProtKB-KW"/>
</dbReference>
<dbReference type="Gene3D" id="3.40.50.300">
    <property type="entry name" value="P-loop containing nucleotide triphosphate hydrolases"/>
    <property type="match status" value="1"/>
</dbReference>
<dbReference type="SUPFAM" id="SSF52047">
    <property type="entry name" value="RNI-like"/>
    <property type="match status" value="1"/>
</dbReference>
<sequence length="1203" mass="136215">MCGKCRLSEGLKMSECGSDRDSAPSTVCFTAEGTDQHGENPQLFNTEAAHAQTRLKDPKMHKSGAKKGSASSTASHLSAKSDESKEYPPFFSNEPSPSKERFTKDLGMDKSGAERGSAFSTVSHLSAKSDESKEYPPFFSNEPSPSAGSDDTSLNIQQSPDTLKVFESKAMDFLKQALRVHTKVLSAKHKGLFQEDNQEDVHDDQPVVFDEEINEAALKIALRILRTMDQEEHAQTLEQSHYGELVVYQQKLKSFLKKKNEYLFQEINTQQCPVPLKQIYITLYLIEGDSENVNSEHEVRQIEKAFNKRKSVEILISCEDIFKPLPKLNKPRVVLTKGIAGIGKTVLSQKFMLDWSEEKANQDIQLLFSLPFRELNLLRNEKRSLMELLYDFDPDLKVSGIKDLKAYKVLFVLDGLDECRLCLDFEGNDRCHDATQSAPVEVLLTNLIAGNLLPEAYLWITTRPAGASCVPSQYVDRVTEIRGFSDLQKEQYFHKKIEDKNLAKRVIANVRSTRSLYIMCHVPVFCWISSIVLGEMCAKAGVGKLPKTLTQMYIHFLAHQTTQMRVKYSEKQELDSQGNNKVIMSLGKLAFQQLDKGNLIFYEEDLRECGIDVQEASVYSGLCTQVFREESCMQKKVFCFVHLSVQEFLAALYVNVTYKVSGENLMTKEPEPFAQTKPVSELHKAAVDRALKSENGHLDLFLRFLLGLSLESNRNLLRDLKIQVETCDSQSHLETIEYIKEKISQTHHTERYINLFHCLNELNNHSLVEEIQSYLESDQDSVMDERSAAQWAALVFVLLTSPEKPEEIHLKKYSRTEEGLSRLLPAIKTSRTAMLNDCNLTAHCCEELSTVFSSCSMELNHLNLSDNNIKDSGIEFLCAGLKSPRCRLKTLRLNRCSLTSRCCKDLASVLSCPSSRLEELDLSDNDIEDSGVELLSTGLGNVCCKLKTLRLSFCSITEKGCGFLATAVKSNASHLEEVDLSYNHLGKSGATLISEALVEGKCEFTKLRVDHNAEHWYKPGLKRYACELTIDLNTVHKLLILSDGNRKVTQGRTKQPYPDHPDRFDYWTQVLFQQGLDSRCYWEVEWKGHWAGIGVTYKDIKRKGPDNNCVIGYNKISWSIHCCDHGYRAYHDFKGIVPQVPVAGCHRLAVYLDWDGGVLSFYRVSPEGSLTHLHTFVSEFTEPLYPVFRVWGKGHSLRLCQVK</sequence>
<dbReference type="Proteomes" id="UP000694890">
    <property type="component" value="Linkage group LG15"/>
</dbReference>
<evidence type="ECO:0000256" key="1">
    <source>
        <dbReference type="ARBA" id="ARBA00004496"/>
    </source>
</evidence>
<dbReference type="RefSeq" id="XP_050932306.1">
    <property type="nucleotide sequence ID" value="XM_051076349.1"/>
</dbReference>
<feature type="compositionally biased region" description="Polar residues" evidence="7">
    <location>
        <begin position="141"/>
        <end position="156"/>
    </location>
</feature>
<feature type="domain" description="NACHT" evidence="9">
    <location>
        <begin position="332"/>
        <end position="464"/>
    </location>
</feature>
<dbReference type="InterPro" id="IPR041075">
    <property type="entry name" value="NOD1/2_WH"/>
</dbReference>
<dbReference type="InterPro" id="IPR027417">
    <property type="entry name" value="P-loop_NTPase"/>
</dbReference>
<reference evidence="11" key="1">
    <citation type="submission" date="2025-08" db="UniProtKB">
        <authorList>
            <consortium name="RefSeq"/>
        </authorList>
    </citation>
    <scope>IDENTIFICATION</scope>
    <source>
        <tissue evidence="11">Brain</tissue>
    </source>
</reference>
<dbReference type="InterPro" id="IPR043136">
    <property type="entry name" value="B30.2/SPRY_sf"/>
</dbReference>
<evidence type="ECO:0000256" key="3">
    <source>
        <dbReference type="ARBA" id="ARBA00022614"/>
    </source>
</evidence>
<keyword evidence="3" id="KW-0433">Leucine-rich repeat</keyword>
<dbReference type="PANTHER" id="PTHR24106">
    <property type="entry name" value="NACHT, LRR AND CARD DOMAINS-CONTAINING"/>
    <property type="match status" value="1"/>
</dbReference>
<dbReference type="FunFam" id="3.40.50.300:FF:000210">
    <property type="entry name" value="Si:dkey-16p6.1"/>
    <property type="match status" value="1"/>
</dbReference>
<dbReference type="InterPro" id="IPR001870">
    <property type="entry name" value="B30.2/SPRY"/>
</dbReference>
<dbReference type="Pfam" id="PF13516">
    <property type="entry name" value="LRR_6"/>
    <property type="match status" value="4"/>
</dbReference>
<dbReference type="Pfam" id="PF17779">
    <property type="entry name" value="WHD_NOD2"/>
    <property type="match status" value="1"/>
</dbReference>
<accession>A0AAJ8DUT6</accession>
<evidence type="ECO:0000259" key="8">
    <source>
        <dbReference type="PROSITE" id="PS50188"/>
    </source>
</evidence>
<dbReference type="InterPro" id="IPR006574">
    <property type="entry name" value="PRY"/>
</dbReference>
<dbReference type="Gene3D" id="2.60.120.920">
    <property type="match status" value="1"/>
</dbReference>
<comment type="subcellular location">
    <subcellularLocation>
        <location evidence="1">Cytoplasm</location>
    </subcellularLocation>
</comment>
<proteinExistence type="predicted"/>
<dbReference type="InterPro" id="IPR029495">
    <property type="entry name" value="NACHT-assoc"/>
</dbReference>
<organism evidence="10 11">
    <name type="scientific">Lates calcarifer</name>
    <name type="common">Barramundi</name>
    <name type="synonym">Holocentrus calcarifer</name>
    <dbReference type="NCBI Taxonomy" id="8187"/>
    <lineage>
        <taxon>Eukaryota</taxon>
        <taxon>Metazoa</taxon>
        <taxon>Chordata</taxon>
        <taxon>Craniata</taxon>
        <taxon>Vertebrata</taxon>
        <taxon>Euteleostomi</taxon>
        <taxon>Actinopterygii</taxon>
        <taxon>Neopterygii</taxon>
        <taxon>Teleostei</taxon>
        <taxon>Neoteleostei</taxon>
        <taxon>Acanthomorphata</taxon>
        <taxon>Carangaria</taxon>
        <taxon>Carangaria incertae sedis</taxon>
        <taxon>Centropomidae</taxon>
        <taxon>Lates</taxon>
    </lineage>
</organism>
<dbReference type="Pfam" id="PF13765">
    <property type="entry name" value="PRY"/>
    <property type="match status" value="1"/>
</dbReference>
<dbReference type="SMART" id="SM01288">
    <property type="entry name" value="FISNA"/>
    <property type="match status" value="1"/>
</dbReference>
<evidence type="ECO:0000313" key="10">
    <source>
        <dbReference type="Proteomes" id="UP000694890"/>
    </source>
</evidence>
<keyword evidence="5" id="KW-0547">Nucleotide-binding</keyword>
<evidence type="ECO:0000256" key="5">
    <source>
        <dbReference type="ARBA" id="ARBA00022741"/>
    </source>
</evidence>
<dbReference type="Gene3D" id="3.80.10.10">
    <property type="entry name" value="Ribonuclease Inhibitor"/>
    <property type="match status" value="1"/>
</dbReference>
<evidence type="ECO:0000256" key="2">
    <source>
        <dbReference type="ARBA" id="ARBA00022490"/>
    </source>
</evidence>
<dbReference type="InterPro" id="IPR003877">
    <property type="entry name" value="SPRY_dom"/>
</dbReference>
<feature type="compositionally biased region" description="Basic and acidic residues" evidence="7">
    <location>
        <begin position="97"/>
        <end position="113"/>
    </location>
</feature>
<dbReference type="Pfam" id="PF00622">
    <property type="entry name" value="SPRY"/>
    <property type="match status" value="1"/>
</dbReference>
<dbReference type="Pfam" id="PF17776">
    <property type="entry name" value="NLRC4_HD2"/>
    <property type="match status" value="1"/>
</dbReference>
<dbReference type="InterPro" id="IPR003879">
    <property type="entry name" value="Butyrophylin_SPRY"/>
</dbReference>
<evidence type="ECO:0000256" key="7">
    <source>
        <dbReference type="SAM" id="MobiDB-lite"/>
    </source>
</evidence>